<dbReference type="Gene3D" id="1.10.287.470">
    <property type="entry name" value="Helix hairpin bin"/>
    <property type="match status" value="1"/>
</dbReference>
<dbReference type="InterPro" id="IPR058627">
    <property type="entry name" value="MdtA-like_C"/>
</dbReference>
<dbReference type="STRING" id="195064.SAMN05421721_11237"/>
<dbReference type="SUPFAM" id="SSF111369">
    <property type="entry name" value="HlyD-like secretion proteins"/>
    <property type="match status" value="1"/>
</dbReference>
<comment type="similarity">
    <text evidence="2">Belongs to the membrane fusion protein (MFP) (TC 8.A.1) family.</text>
</comment>
<dbReference type="EMBL" id="FOUO01000012">
    <property type="protein sequence ID" value="SFM58899.1"/>
    <property type="molecule type" value="Genomic_DNA"/>
</dbReference>
<feature type="domain" description="CusB-like beta-barrel" evidence="8">
    <location>
        <begin position="199"/>
        <end position="269"/>
    </location>
</feature>
<dbReference type="Pfam" id="PF25876">
    <property type="entry name" value="HH_MFP_RND"/>
    <property type="match status" value="1"/>
</dbReference>
<name>A0A1I4S371_ECTMO</name>
<dbReference type="OrthoDB" id="5730196at2"/>
<keyword evidence="5" id="KW-0732">Signal</keyword>
<dbReference type="Proteomes" id="UP000199556">
    <property type="component" value="Unassembled WGS sequence"/>
</dbReference>
<dbReference type="Gene3D" id="2.40.50.100">
    <property type="match status" value="1"/>
</dbReference>
<feature type="coiled-coil region" evidence="4">
    <location>
        <begin position="85"/>
        <end position="164"/>
    </location>
</feature>
<dbReference type="InterPro" id="IPR058624">
    <property type="entry name" value="MdtA-like_HH"/>
</dbReference>
<dbReference type="Pfam" id="PF25954">
    <property type="entry name" value="Beta-barrel_RND_2"/>
    <property type="match status" value="1"/>
</dbReference>
<feature type="chain" id="PRO_5011647555" evidence="5">
    <location>
        <begin position="24"/>
        <end position="348"/>
    </location>
</feature>
<keyword evidence="3" id="KW-0813">Transport</keyword>
<evidence type="ECO:0000259" key="9">
    <source>
        <dbReference type="Pfam" id="PF25967"/>
    </source>
</evidence>
<dbReference type="GO" id="GO:1990281">
    <property type="term" value="C:efflux pump complex"/>
    <property type="evidence" value="ECO:0007669"/>
    <property type="project" value="TreeGrafter"/>
</dbReference>
<sequence length="348" mass="38398">MYKRGIGWGLLAVLLGFATGAWAAEELETATAQVQTLPAEQVLDGQVEAVQQATVSAQTSGRVVEVIYDVDDFVQAGDLLLRLRDTEQRARLEQAEAALREARARFEEARAEYVRIEGIFERQLISRAEMDRATAALESARARLESARAAREEAQEQLEYTRVRAPYAGIVTQRHVEVGETVNPGQPLMSGLSLETLRVVAQVPQRFIQAVRAHDQARILLQDGRRVEARALTFFPYADPRSATFRVRARLPEGVPGLFPGMFVKVAFQMGERSCLVVPAPALVRRSELAAVYVVDDEGGIRLRQVRPGRHVDDGQVEILAGLEPGERVALDPVAAGLALQEQREAAR</sequence>
<accession>A0A1I4S371</accession>
<dbReference type="GO" id="GO:0015562">
    <property type="term" value="F:efflux transmembrane transporter activity"/>
    <property type="evidence" value="ECO:0007669"/>
    <property type="project" value="TreeGrafter"/>
</dbReference>
<dbReference type="NCBIfam" id="TIGR01730">
    <property type="entry name" value="RND_mfp"/>
    <property type="match status" value="1"/>
</dbReference>
<evidence type="ECO:0000313" key="10">
    <source>
        <dbReference type="EMBL" id="SFM58899.1"/>
    </source>
</evidence>
<dbReference type="InterPro" id="IPR006143">
    <property type="entry name" value="RND_pump_MFP"/>
</dbReference>
<reference evidence="10 11" key="1">
    <citation type="submission" date="2016-10" db="EMBL/GenBank/DDBJ databases">
        <authorList>
            <person name="de Groot N.N."/>
        </authorList>
    </citation>
    <scope>NUCLEOTIDE SEQUENCE [LARGE SCALE GENOMIC DNA]</scope>
    <source>
        <strain evidence="10 11">DSM 4180</strain>
    </source>
</reference>
<evidence type="ECO:0000256" key="4">
    <source>
        <dbReference type="SAM" id="Coils"/>
    </source>
</evidence>
<dbReference type="InterPro" id="IPR058625">
    <property type="entry name" value="MdtA-like_BSH"/>
</dbReference>
<dbReference type="InterPro" id="IPR058792">
    <property type="entry name" value="Beta-barrel_RND_2"/>
</dbReference>
<feature type="domain" description="Multidrug resistance protein MdtA-like alpha-helical hairpin" evidence="6">
    <location>
        <begin position="92"/>
        <end position="161"/>
    </location>
</feature>
<dbReference type="PANTHER" id="PTHR30469">
    <property type="entry name" value="MULTIDRUG RESISTANCE PROTEIN MDTA"/>
    <property type="match status" value="1"/>
</dbReference>
<evidence type="ECO:0000259" key="6">
    <source>
        <dbReference type="Pfam" id="PF25876"/>
    </source>
</evidence>
<evidence type="ECO:0000256" key="5">
    <source>
        <dbReference type="SAM" id="SignalP"/>
    </source>
</evidence>
<proteinExistence type="inferred from homology"/>
<evidence type="ECO:0000256" key="2">
    <source>
        <dbReference type="ARBA" id="ARBA00009477"/>
    </source>
</evidence>
<dbReference type="Gene3D" id="2.40.30.170">
    <property type="match status" value="1"/>
</dbReference>
<dbReference type="Gene3D" id="2.40.420.20">
    <property type="match status" value="1"/>
</dbReference>
<dbReference type="RefSeq" id="WP_090486204.1">
    <property type="nucleotide sequence ID" value="NZ_FOUO01000012.1"/>
</dbReference>
<evidence type="ECO:0000259" key="8">
    <source>
        <dbReference type="Pfam" id="PF25954"/>
    </source>
</evidence>
<feature type="domain" description="Multidrug resistance protein MdtA-like barrel-sandwich hybrid" evidence="7">
    <location>
        <begin position="52"/>
        <end position="187"/>
    </location>
</feature>
<keyword evidence="4" id="KW-0175">Coiled coil</keyword>
<protein>
    <submittedName>
        <fullName evidence="10">RND family efflux transporter, MFP subunit</fullName>
    </submittedName>
</protein>
<evidence type="ECO:0000256" key="3">
    <source>
        <dbReference type="ARBA" id="ARBA00022448"/>
    </source>
</evidence>
<organism evidence="10 11">
    <name type="scientific">Ectothiorhodospira mobilis</name>
    <dbReference type="NCBI Taxonomy" id="195064"/>
    <lineage>
        <taxon>Bacteria</taxon>
        <taxon>Pseudomonadati</taxon>
        <taxon>Pseudomonadota</taxon>
        <taxon>Gammaproteobacteria</taxon>
        <taxon>Chromatiales</taxon>
        <taxon>Ectothiorhodospiraceae</taxon>
        <taxon>Ectothiorhodospira</taxon>
    </lineage>
</organism>
<evidence type="ECO:0000313" key="11">
    <source>
        <dbReference type="Proteomes" id="UP000199556"/>
    </source>
</evidence>
<dbReference type="PANTHER" id="PTHR30469:SF18">
    <property type="entry name" value="RESISTANCE-NODULATION-CELL DIVISION (RND) EFFLUX MEMBRANE FUSION PROTEIN-RELATED"/>
    <property type="match status" value="1"/>
</dbReference>
<dbReference type="Pfam" id="PF25967">
    <property type="entry name" value="RND-MFP_C"/>
    <property type="match status" value="1"/>
</dbReference>
<comment type="subcellular location">
    <subcellularLocation>
        <location evidence="1">Cell envelope</location>
    </subcellularLocation>
</comment>
<evidence type="ECO:0000259" key="7">
    <source>
        <dbReference type="Pfam" id="PF25917"/>
    </source>
</evidence>
<dbReference type="AlphaFoldDB" id="A0A1I4S371"/>
<keyword evidence="11" id="KW-1185">Reference proteome</keyword>
<evidence type="ECO:0000256" key="1">
    <source>
        <dbReference type="ARBA" id="ARBA00004196"/>
    </source>
</evidence>
<dbReference type="Pfam" id="PF25917">
    <property type="entry name" value="BSH_RND"/>
    <property type="match status" value="1"/>
</dbReference>
<gene>
    <name evidence="10" type="ORF">SAMN05421721_11237</name>
</gene>
<feature type="signal peptide" evidence="5">
    <location>
        <begin position="1"/>
        <end position="23"/>
    </location>
</feature>
<feature type="domain" description="Multidrug resistance protein MdtA-like C-terminal permuted SH3" evidence="9">
    <location>
        <begin position="276"/>
        <end position="331"/>
    </location>
</feature>